<comment type="caution">
    <text evidence="1">The sequence shown here is derived from an EMBL/GenBank/DDBJ whole genome shotgun (WGS) entry which is preliminary data.</text>
</comment>
<protein>
    <submittedName>
        <fullName evidence="1">Uncharacterized protein</fullName>
    </submittedName>
</protein>
<proteinExistence type="predicted"/>
<gene>
    <name evidence="1" type="ORF">HPB49_010381</name>
</gene>
<organism evidence="1 2">
    <name type="scientific">Dermacentor silvarum</name>
    <name type="common">Tick</name>
    <dbReference type="NCBI Taxonomy" id="543639"/>
    <lineage>
        <taxon>Eukaryota</taxon>
        <taxon>Metazoa</taxon>
        <taxon>Ecdysozoa</taxon>
        <taxon>Arthropoda</taxon>
        <taxon>Chelicerata</taxon>
        <taxon>Arachnida</taxon>
        <taxon>Acari</taxon>
        <taxon>Parasitiformes</taxon>
        <taxon>Ixodida</taxon>
        <taxon>Ixodoidea</taxon>
        <taxon>Ixodidae</taxon>
        <taxon>Rhipicephalinae</taxon>
        <taxon>Dermacentor</taxon>
    </lineage>
</organism>
<accession>A0ACB8DP60</accession>
<dbReference type="EMBL" id="CM023479">
    <property type="protein sequence ID" value="KAH7974138.1"/>
    <property type="molecule type" value="Genomic_DNA"/>
</dbReference>
<dbReference type="Proteomes" id="UP000821865">
    <property type="component" value="Chromosome 10"/>
</dbReference>
<keyword evidence="2" id="KW-1185">Reference proteome</keyword>
<evidence type="ECO:0000313" key="1">
    <source>
        <dbReference type="EMBL" id="KAH7974138.1"/>
    </source>
</evidence>
<sequence>MYYANISYPCESEFTVDLQAETYVSNILPDPASIVFAERGSVLAALGNDNAHGCWEEPPNPPPQRHRGGRTPRPTTVRRRMAVDGDECVVCEAQSGRWSSLQPVGTVVRRPSVKLVQLVAQAIHESPHGVLRITHVYAALLNRYPYFRPQDKKGISSWKATQMADAPRTAEAVPASVGSPPSSLPHIAPADSWKSESMNPVGWPGRGEEQAWQQPNVGACAAPPNLWGVVYRKRIAVNESGHITLKVANQSRCTYIFKVWKNKPLRRLMRVYCRPEGLNIKTVTFRFDGHLIKETETPAGLDMENEDTIEVFQ</sequence>
<evidence type="ECO:0000313" key="2">
    <source>
        <dbReference type="Proteomes" id="UP000821865"/>
    </source>
</evidence>
<reference evidence="1" key="1">
    <citation type="submission" date="2020-05" db="EMBL/GenBank/DDBJ databases">
        <title>Large-scale comparative analyses of tick genomes elucidate their genetic diversity and vector capacities.</title>
        <authorList>
            <person name="Jia N."/>
            <person name="Wang J."/>
            <person name="Shi W."/>
            <person name="Du L."/>
            <person name="Sun Y."/>
            <person name="Zhan W."/>
            <person name="Jiang J."/>
            <person name="Wang Q."/>
            <person name="Zhang B."/>
            <person name="Ji P."/>
            <person name="Sakyi L.B."/>
            <person name="Cui X."/>
            <person name="Yuan T."/>
            <person name="Jiang B."/>
            <person name="Yang W."/>
            <person name="Lam T.T.-Y."/>
            <person name="Chang Q."/>
            <person name="Ding S."/>
            <person name="Wang X."/>
            <person name="Zhu J."/>
            <person name="Ruan X."/>
            <person name="Zhao L."/>
            <person name="Wei J."/>
            <person name="Que T."/>
            <person name="Du C."/>
            <person name="Cheng J."/>
            <person name="Dai P."/>
            <person name="Han X."/>
            <person name="Huang E."/>
            <person name="Gao Y."/>
            <person name="Liu J."/>
            <person name="Shao H."/>
            <person name="Ye R."/>
            <person name="Li L."/>
            <person name="Wei W."/>
            <person name="Wang X."/>
            <person name="Wang C."/>
            <person name="Yang T."/>
            <person name="Huo Q."/>
            <person name="Li W."/>
            <person name="Guo W."/>
            <person name="Chen H."/>
            <person name="Zhou L."/>
            <person name="Ni X."/>
            <person name="Tian J."/>
            <person name="Zhou Y."/>
            <person name="Sheng Y."/>
            <person name="Liu T."/>
            <person name="Pan Y."/>
            <person name="Xia L."/>
            <person name="Li J."/>
            <person name="Zhao F."/>
            <person name="Cao W."/>
        </authorList>
    </citation>
    <scope>NUCLEOTIDE SEQUENCE</scope>
    <source>
        <strain evidence="1">Dsil-2018</strain>
    </source>
</reference>
<name>A0ACB8DP60_DERSI</name>